<dbReference type="PATRIC" id="fig|33050.5.peg.562"/>
<dbReference type="InterPro" id="IPR045851">
    <property type="entry name" value="AMP-bd_C_sf"/>
</dbReference>
<dbReference type="GO" id="GO:0016405">
    <property type="term" value="F:CoA-ligase activity"/>
    <property type="evidence" value="ECO:0007669"/>
    <property type="project" value="TreeGrafter"/>
</dbReference>
<keyword evidence="3" id="KW-0436">Ligase</keyword>
<sequence>MTSIEMLDGDFATLPDLVRAHAAERPDAVAAADPSRRLSWSELDQLTDRVAARLQQDGFAKGDRTAIAGLNSVEQMAVILGTLRAGGVAGLVTNSATGEQMAAMIADTGARHLFLDSAAAASLEGQVVTASDRIAMDGSDAGPPLDAWLALAGAKPVHVEILPEDGFNIIYSSGTTGTPKGIVHSHAMRWQHIVRGAPAYGPHAVTILSTPLYSNTTMASFMPTVGSGGQVVLMKKFDARGFLELAERERATNTMLVPVQYRRIMALEDFGRFDLTSFIMKYCTSAPFPASLKADVLKRWPGGLVEIYGMTEGGAAFILEAHQFPDKLHTVGRPAPGHVAKVIDEEGNELPQGSVGEVVGRSPAMMTGYNNRPDATKAMHWHDADGNLFYRHGDIGRIDEDGFLTLMDRAKDMIISGGFNIFPSDLEGILLADDRVVEAAVVGMPSEEWGETPVAFVVLREGADAEAVRADCNAKVGKTQRLSAITVVDELPRSPIGKVLKRELRDAYSVSPAA</sequence>
<dbReference type="EMBL" id="CP012700">
    <property type="protein sequence ID" value="ALH79316.1"/>
    <property type="molecule type" value="Genomic_DNA"/>
</dbReference>
<evidence type="ECO:0000313" key="3">
    <source>
        <dbReference type="EMBL" id="ALH79316.1"/>
    </source>
</evidence>
<reference evidence="3 4" key="1">
    <citation type="journal article" date="2015" name="Genome Announc.">
        <title>Complete Genome Sequence of Polypropylene Glycol- and Polyethylene Glycol-Degrading Sphingopyxis macrogoltabida Strain EY-1.</title>
        <authorList>
            <person name="Ohtsubo Y."/>
            <person name="Nagata Y."/>
            <person name="Numata M."/>
            <person name="Tsuchikane K."/>
            <person name="Hosoyama A."/>
            <person name="Yamazoe A."/>
            <person name="Tsuda M."/>
            <person name="Fujita N."/>
            <person name="Kawai F."/>
        </authorList>
    </citation>
    <scope>NUCLEOTIDE SEQUENCE [LARGE SCALE GENOMIC DNA]</scope>
    <source>
        <strain evidence="3 4">EY-1</strain>
    </source>
</reference>
<gene>
    <name evidence="3" type="ORF">AN936_02690</name>
</gene>
<organism evidence="3 4">
    <name type="scientific">Sphingopyxis macrogoltabida</name>
    <name type="common">Sphingomonas macrogoltabidus</name>
    <dbReference type="NCBI Taxonomy" id="33050"/>
    <lineage>
        <taxon>Bacteria</taxon>
        <taxon>Pseudomonadati</taxon>
        <taxon>Pseudomonadota</taxon>
        <taxon>Alphaproteobacteria</taxon>
        <taxon>Sphingomonadales</taxon>
        <taxon>Sphingomonadaceae</taxon>
        <taxon>Sphingopyxis</taxon>
    </lineage>
</organism>
<dbReference type="SUPFAM" id="SSF56801">
    <property type="entry name" value="Acetyl-CoA synthetase-like"/>
    <property type="match status" value="1"/>
</dbReference>
<dbReference type="InterPro" id="IPR000873">
    <property type="entry name" value="AMP-dep_synth/lig_dom"/>
</dbReference>
<dbReference type="Gene3D" id="3.30.300.30">
    <property type="match status" value="1"/>
</dbReference>
<feature type="domain" description="AMP-dependent synthetase/ligase" evidence="1">
    <location>
        <begin position="19"/>
        <end position="369"/>
    </location>
</feature>
<dbReference type="AlphaFoldDB" id="A0A0N9V5M7"/>
<dbReference type="InterPro" id="IPR025110">
    <property type="entry name" value="AMP-bd_C"/>
</dbReference>
<accession>A0A0N9V5M7</accession>
<dbReference type="RefSeq" id="WP_054586787.1">
    <property type="nucleotide sequence ID" value="NZ_CP012700.1"/>
</dbReference>
<dbReference type="InterPro" id="IPR042099">
    <property type="entry name" value="ANL_N_sf"/>
</dbReference>
<dbReference type="PANTHER" id="PTHR24096">
    <property type="entry name" value="LONG-CHAIN-FATTY-ACID--COA LIGASE"/>
    <property type="match status" value="1"/>
</dbReference>
<dbReference type="KEGG" id="smag:AN936_02690"/>
<dbReference type="OrthoDB" id="9803968at2"/>
<dbReference type="InterPro" id="IPR020845">
    <property type="entry name" value="AMP-binding_CS"/>
</dbReference>
<evidence type="ECO:0000313" key="4">
    <source>
        <dbReference type="Proteomes" id="UP000058074"/>
    </source>
</evidence>
<dbReference type="Proteomes" id="UP000058074">
    <property type="component" value="Chromosome"/>
</dbReference>
<protein>
    <submittedName>
        <fullName evidence="3">4-coumarate--CoA ligase</fullName>
    </submittedName>
</protein>
<proteinExistence type="predicted"/>
<dbReference type="Pfam" id="PF00501">
    <property type="entry name" value="AMP-binding"/>
    <property type="match status" value="1"/>
</dbReference>
<dbReference type="Pfam" id="PF13193">
    <property type="entry name" value="AMP-binding_C"/>
    <property type="match status" value="1"/>
</dbReference>
<feature type="domain" description="AMP-binding enzyme C-terminal" evidence="2">
    <location>
        <begin position="426"/>
        <end position="498"/>
    </location>
</feature>
<name>A0A0N9V5M7_SPHMC</name>
<dbReference type="PROSITE" id="PS00455">
    <property type="entry name" value="AMP_BINDING"/>
    <property type="match status" value="1"/>
</dbReference>
<evidence type="ECO:0000259" key="2">
    <source>
        <dbReference type="Pfam" id="PF13193"/>
    </source>
</evidence>
<evidence type="ECO:0000259" key="1">
    <source>
        <dbReference type="Pfam" id="PF00501"/>
    </source>
</evidence>
<dbReference type="PANTHER" id="PTHR24096:SF267">
    <property type="entry name" value="MALONATE--COA LIGASE ACSF3, MITOCHONDRIAL"/>
    <property type="match status" value="1"/>
</dbReference>
<dbReference type="Gene3D" id="3.40.50.12780">
    <property type="entry name" value="N-terminal domain of ligase-like"/>
    <property type="match status" value="1"/>
</dbReference>